<keyword evidence="2" id="KW-0238">DNA-binding</keyword>
<name>A0A1H9K650_9PSEU</name>
<dbReference type="GO" id="GO:0003700">
    <property type="term" value="F:DNA-binding transcription factor activity"/>
    <property type="evidence" value="ECO:0007669"/>
    <property type="project" value="InterPro"/>
</dbReference>
<dbReference type="OrthoDB" id="5506299at2"/>
<dbReference type="PANTHER" id="PTHR33164">
    <property type="entry name" value="TRANSCRIPTIONAL REGULATOR, MARR FAMILY"/>
    <property type="match status" value="1"/>
</dbReference>
<dbReference type="AlphaFoldDB" id="A0A1H9K650"/>
<dbReference type="STRING" id="65499.SAMN04488000_105195"/>
<dbReference type="GO" id="GO:0003677">
    <property type="term" value="F:DNA binding"/>
    <property type="evidence" value="ECO:0007669"/>
    <property type="project" value="UniProtKB-KW"/>
</dbReference>
<dbReference type="InterPro" id="IPR000835">
    <property type="entry name" value="HTH_MarR-typ"/>
</dbReference>
<dbReference type="GO" id="GO:0006950">
    <property type="term" value="P:response to stress"/>
    <property type="evidence" value="ECO:0007669"/>
    <property type="project" value="TreeGrafter"/>
</dbReference>
<protein>
    <submittedName>
        <fullName evidence="2">DNA-binding transcriptional regulator, MarR family</fullName>
    </submittedName>
</protein>
<proteinExistence type="predicted"/>
<dbReference type="SUPFAM" id="SSF46785">
    <property type="entry name" value="Winged helix' DNA-binding domain"/>
    <property type="match status" value="1"/>
</dbReference>
<dbReference type="Gene3D" id="1.10.10.10">
    <property type="entry name" value="Winged helix-like DNA-binding domain superfamily/Winged helix DNA-binding domain"/>
    <property type="match status" value="1"/>
</dbReference>
<gene>
    <name evidence="2" type="ORF">SAMN04488000_105195</name>
</gene>
<dbReference type="Pfam" id="PF12802">
    <property type="entry name" value="MarR_2"/>
    <property type="match status" value="1"/>
</dbReference>
<dbReference type="RefSeq" id="WP_089916240.1">
    <property type="nucleotide sequence ID" value="NZ_FOFV01000005.1"/>
</dbReference>
<dbReference type="SMART" id="SM00347">
    <property type="entry name" value="HTH_MARR"/>
    <property type="match status" value="1"/>
</dbReference>
<dbReference type="PROSITE" id="PS50995">
    <property type="entry name" value="HTH_MARR_2"/>
    <property type="match status" value="1"/>
</dbReference>
<dbReference type="PANTHER" id="PTHR33164:SF43">
    <property type="entry name" value="HTH-TYPE TRANSCRIPTIONAL REPRESSOR YETL"/>
    <property type="match status" value="1"/>
</dbReference>
<evidence type="ECO:0000259" key="1">
    <source>
        <dbReference type="PROSITE" id="PS50995"/>
    </source>
</evidence>
<dbReference type="InterPro" id="IPR036390">
    <property type="entry name" value="WH_DNA-bd_sf"/>
</dbReference>
<evidence type="ECO:0000313" key="2">
    <source>
        <dbReference type="EMBL" id="SEQ94631.1"/>
    </source>
</evidence>
<evidence type="ECO:0000313" key="3">
    <source>
        <dbReference type="Proteomes" id="UP000199503"/>
    </source>
</evidence>
<keyword evidence="3" id="KW-1185">Reference proteome</keyword>
<sequence length="158" mass="17831">MDEAQKSRLFELADLIAAVGRQIHASKEGMTTESWTALDIAVMRYIDRNPGTSARAAADATQQISSNFSRALRGLERKGFVHRETDQEDARRVRLYPTARAQENLRRLHDLWSDLLDGVVSDQDEVDATIATLRRMEAGLAEKARKWRDSPEPAPRKA</sequence>
<dbReference type="InterPro" id="IPR036388">
    <property type="entry name" value="WH-like_DNA-bd_sf"/>
</dbReference>
<dbReference type="EMBL" id="FOFV01000005">
    <property type="protein sequence ID" value="SEQ94631.1"/>
    <property type="molecule type" value="Genomic_DNA"/>
</dbReference>
<dbReference type="Proteomes" id="UP000199503">
    <property type="component" value="Unassembled WGS sequence"/>
</dbReference>
<organism evidence="2 3">
    <name type="scientific">Lentzea albida</name>
    <dbReference type="NCBI Taxonomy" id="65499"/>
    <lineage>
        <taxon>Bacteria</taxon>
        <taxon>Bacillati</taxon>
        <taxon>Actinomycetota</taxon>
        <taxon>Actinomycetes</taxon>
        <taxon>Pseudonocardiales</taxon>
        <taxon>Pseudonocardiaceae</taxon>
        <taxon>Lentzea</taxon>
    </lineage>
</organism>
<accession>A0A1H9K650</accession>
<feature type="domain" description="HTH marR-type" evidence="1">
    <location>
        <begin position="6"/>
        <end position="138"/>
    </location>
</feature>
<dbReference type="InterPro" id="IPR039422">
    <property type="entry name" value="MarR/SlyA-like"/>
</dbReference>
<reference evidence="3" key="1">
    <citation type="submission" date="2016-10" db="EMBL/GenBank/DDBJ databases">
        <authorList>
            <person name="Varghese N."/>
            <person name="Submissions S."/>
        </authorList>
    </citation>
    <scope>NUCLEOTIDE SEQUENCE [LARGE SCALE GENOMIC DNA]</scope>
    <source>
        <strain evidence="3">DSM 44437</strain>
    </source>
</reference>